<feature type="chain" id="PRO_5023145886" evidence="1">
    <location>
        <begin position="22"/>
        <end position="155"/>
    </location>
</feature>
<reference evidence="2 3" key="1">
    <citation type="journal article" date="2019" name="Nat. Ecol. Evol.">
        <title>Megaphylogeny resolves global patterns of mushroom evolution.</title>
        <authorList>
            <person name="Varga T."/>
            <person name="Krizsan K."/>
            <person name="Foldi C."/>
            <person name="Dima B."/>
            <person name="Sanchez-Garcia M."/>
            <person name="Sanchez-Ramirez S."/>
            <person name="Szollosi G.J."/>
            <person name="Szarkandi J.G."/>
            <person name="Papp V."/>
            <person name="Albert L."/>
            <person name="Andreopoulos W."/>
            <person name="Angelini C."/>
            <person name="Antonin V."/>
            <person name="Barry K.W."/>
            <person name="Bougher N.L."/>
            <person name="Buchanan P."/>
            <person name="Buyck B."/>
            <person name="Bense V."/>
            <person name="Catcheside P."/>
            <person name="Chovatia M."/>
            <person name="Cooper J."/>
            <person name="Damon W."/>
            <person name="Desjardin D."/>
            <person name="Finy P."/>
            <person name="Geml J."/>
            <person name="Haridas S."/>
            <person name="Hughes K."/>
            <person name="Justo A."/>
            <person name="Karasinski D."/>
            <person name="Kautmanova I."/>
            <person name="Kiss B."/>
            <person name="Kocsube S."/>
            <person name="Kotiranta H."/>
            <person name="LaButti K.M."/>
            <person name="Lechner B.E."/>
            <person name="Liimatainen K."/>
            <person name="Lipzen A."/>
            <person name="Lukacs Z."/>
            <person name="Mihaltcheva S."/>
            <person name="Morgado L.N."/>
            <person name="Niskanen T."/>
            <person name="Noordeloos M.E."/>
            <person name="Ohm R.A."/>
            <person name="Ortiz-Santana B."/>
            <person name="Ovrebo C."/>
            <person name="Racz N."/>
            <person name="Riley R."/>
            <person name="Savchenko A."/>
            <person name="Shiryaev A."/>
            <person name="Soop K."/>
            <person name="Spirin V."/>
            <person name="Szebenyi C."/>
            <person name="Tomsovsky M."/>
            <person name="Tulloss R.E."/>
            <person name="Uehling J."/>
            <person name="Grigoriev I.V."/>
            <person name="Vagvolgyi C."/>
            <person name="Papp T."/>
            <person name="Martin F.M."/>
            <person name="Miettinen O."/>
            <person name="Hibbett D.S."/>
            <person name="Nagy L.G."/>
        </authorList>
    </citation>
    <scope>NUCLEOTIDE SEQUENCE [LARGE SCALE GENOMIC DNA]</scope>
    <source>
        <strain evidence="2 3">CBS 121175</strain>
    </source>
</reference>
<organism evidence="2 3">
    <name type="scientific">Coprinopsis marcescibilis</name>
    <name type="common">Agaric fungus</name>
    <name type="synonym">Psathyrella marcescibilis</name>
    <dbReference type="NCBI Taxonomy" id="230819"/>
    <lineage>
        <taxon>Eukaryota</taxon>
        <taxon>Fungi</taxon>
        <taxon>Dikarya</taxon>
        <taxon>Basidiomycota</taxon>
        <taxon>Agaricomycotina</taxon>
        <taxon>Agaricomycetes</taxon>
        <taxon>Agaricomycetidae</taxon>
        <taxon>Agaricales</taxon>
        <taxon>Agaricineae</taxon>
        <taxon>Psathyrellaceae</taxon>
        <taxon>Coprinopsis</taxon>
    </lineage>
</organism>
<evidence type="ECO:0000256" key="1">
    <source>
        <dbReference type="SAM" id="SignalP"/>
    </source>
</evidence>
<dbReference type="AlphaFoldDB" id="A0A5C3KM99"/>
<gene>
    <name evidence="2" type="ORF">FA15DRAFT_717868</name>
</gene>
<evidence type="ECO:0000313" key="3">
    <source>
        <dbReference type="Proteomes" id="UP000307440"/>
    </source>
</evidence>
<protein>
    <submittedName>
        <fullName evidence="2">Uncharacterized protein</fullName>
    </submittedName>
</protein>
<dbReference type="EMBL" id="ML210276">
    <property type="protein sequence ID" value="TFK21177.1"/>
    <property type="molecule type" value="Genomic_DNA"/>
</dbReference>
<dbReference type="Proteomes" id="UP000307440">
    <property type="component" value="Unassembled WGS sequence"/>
</dbReference>
<evidence type="ECO:0000313" key="2">
    <source>
        <dbReference type="EMBL" id="TFK21177.1"/>
    </source>
</evidence>
<proteinExistence type="predicted"/>
<name>A0A5C3KM99_COPMA</name>
<sequence>MTKSLTCQCFRLLLYNLLTFSTRVASPGCSLPLTTPMWTYYALSPLSGNCDPSLQALSVTRGTGNFVGGWLELLRPDGIRFRGGRILHSDVCKTGLEVVLGFFELLLLNRLLRDMELSGTGRLDVLIHYNAPATIKDTLKSAFVRYVPTCPRPVA</sequence>
<feature type="signal peptide" evidence="1">
    <location>
        <begin position="1"/>
        <end position="21"/>
    </location>
</feature>
<keyword evidence="1" id="KW-0732">Signal</keyword>
<keyword evidence="3" id="KW-1185">Reference proteome</keyword>
<accession>A0A5C3KM99</accession>